<dbReference type="EC" id="3.4.21.89" evidence="4 7"/>
<dbReference type="InterPro" id="IPR019533">
    <property type="entry name" value="Peptidase_S26"/>
</dbReference>
<protein>
    <recommendedName>
        <fullName evidence="4 7">Signal peptidase I</fullName>
        <ecNumber evidence="4 7">3.4.21.89</ecNumber>
    </recommendedName>
</protein>
<dbReference type="InterPro" id="IPR019757">
    <property type="entry name" value="Pept_S26A_signal_pept_1_Lys-AS"/>
</dbReference>
<keyword evidence="7" id="KW-1133">Transmembrane helix</keyword>
<dbReference type="PROSITE" id="PS00761">
    <property type="entry name" value="SPASE_I_3"/>
    <property type="match status" value="1"/>
</dbReference>
<keyword evidence="7" id="KW-0645">Protease</keyword>
<dbReference type="NCBIfam" id="TIGR02227">
    <property type="entry name" value="sigpep_I_bact"/>
    <property type="match status" value="1"/>
</dbReference>
<dbReference type="AlphaFoldDB" id="A0A0U9HGZ9"/>
<accession>A0A0U9HGZ9</accession>
<organism evidence="9">
    <name type="scientific">Tepidanaerobacter syntrophicus</name>
    <dbReference type="NCBI Taxonomy" id="224999"/>
    <lineage>
        <taxon>Bacteria</taxon>
        <taxon>Bacillati</taxon>
        <taxon>Bacillota</taxon>
        <taxon>Clostridia</taxon>
        <taxon>Thermosediminibacterales</taxon>
        <taxon>Tepidanaerobacteraceae</taxon>
        <taxon>Tepidanaerobacter</taxon>
    </lineage>
</organism>
<comment type="subcellular location">
    <subcellularLocation>
        <location evidence="2">Cell membrane</location>
        <topology evidence="2">Single-pass type II membrane protein</topology>
    </subcellularLocation>
    <subcellularLocation>
        <location evidence="7">Membrane</location>
        <topology evidence="7">Single-pass type II membrane protein</topology>
    </subcellularLocation>
</comment>
<dbReference type="Gene3D" id="2.10.109.10">
    <property type="entry name" value="Umud Fragment, subunit A"/>
    <property type="match status" value="1"/>
</dbReference>
<feature type="domain" description="Peptidase S26" evidence="8">
    <location>
        <begin position="9"/>
        <end position="165"/>
    </location>
</feature>
<gene>
    <name evidence="9" type="ORF">TSYNT_5387</name>
</gene>
<dbReference type="SUPFAM" id="SSF51306">
    <property type="entry name" value="LexA/Signal peptidase"/>
    <property type="match status" value="1"/>
</dbReference>
<dbReference type="STRING" id="224999.GCA_001485475_00539"/>
<dbReference type="InterPro" id="IPR000223">
    <property type="entry name" value="Pept_S26A_signal_pept_1"/>
</dbReference>
<sequence>MPKEMKSEIKEWIKAIGFALILALLVRGFIFEPMIVPTGSMIPTIQINDRILVNKFIYRFQESQYNDIVVFRYPDDHRQIFVKRLIGKGGDTIEIKNGVLYRNDIPLDEPYIKEAMWGDFEKHTVPEGHYFMMGDNRNNSKDSRFWNNSYVSRKEIIGKATYRIWPLNRAGRLE</sequence>
<evidence type="ECO:0000259" key="8">
    <source>
        <dbReference type="Pfam" id="PF10502"/>
    </source>
</evidence>
<evidence type="ECO:0000256" key="5">
    <source>
        <dbReference type="ARBA" id="ARBA00022801"/>
    </source>
</evidence>
<dbReference type="PANTHER" id="PTHR43390:SF1">
    <property type="entry name" value="CHLOROPLAST PROCESSING PEPTIDASE"/>
    <property type="match status" value="1"/>
</dbReference>
<keyword evidence="5 7" id="KW-0378">Hydrolase</keyword>
<dbReference type="RefSeq" id="WP_059031595.1">
    <property type="nucleotide sequence ID" value="NZ_DF976999.1"/>
</dbReference>
<dbReference type="CDD" id="cd06530">
    <property type="entry name" value="S26_SPase_I"/>
    <property type="match status" value="1"/>
</dbReference>
<dbReference type="GO" id="GO:0005886">
    <property type="term" value="C:plasma membrane"/>
    <property type="evidence" value="ECO:0007669"/>
    <property type="project" value="UniProtKB-SubCell"/>
</dbReference>
<evidence type="ECO:0000256" key="4">
    <source>
        <dbReference type="ARBA" id="ARBA00013208"/>
    </source>
</evidence>
<comment type="similarity">
    <text evidence="3 7">Belongs to the peptidase S26 family.</text>
</comment>
<evidence type="ECO:0000313" key="10">
    <source>
        <dbReference type="Proteomes" id="UP000062160"/>
    </source>
</evidence>
<keyword evidence="7" id="KW-0472">Membrane</keyword>
<dbReference type="GO" id="GO:0006465">
    <property type="term" value="P:signal peptide processing"/>
    <property type="evidence" value="ECO:0007669"/>
    <property type="project" value="InterPro"/>
</dbReference>
<dbReference type="InterPro" id="IPR036286">
    <property type="entry name" value="LexA/Signal_pep-like_sf"/>
</dbReference>
<dbReference type="EMBL" id="DF976999">
    <property type="protein sequence ID" value="GAQ24540.1"/>
    <property type="molecule type" value="Genomic_DNA"/>
</dbReference>
<feature type="active site" evidence="6">
    <location>
        <position position="83"/>
    </location>
</feature>
<dbReference type="OrthoDB" id="9802919at2"/>
<name>A0A0U9HGZ9_9FIRM</name>
<evidence type="ECO:0000256" key="1">
    <source>
        <dbReference type="ARBA" id="ARBA00000677"/>
    </source>
</evidence>
<keyword evidence="7" id="KW-0812">Transmembrane</keyword>
<evidence type="ECO:0000256" key="3">
    <source>
        <dbReference type="ARBA" id="ARBA00009370"/>
    </source>
</evidence>
<dbReference type="PRINTS" id="PR00727">
    <property type="entry name" value="LEADERPTASE"/>
</dbReference>
<dbReference type="Proteomes" id="UP000062160">
    <property type="component" value="Unassembled WGS sequence"/>
</dbReference>
<evidence type="ECO:0000313" key="9">
    <source>
        <dbReference type="EMBL" id="GAQ24540.1"/>
    </source>
</evidence>
<keyword evidence="10" id="KW-1185">Reference proteome</keyword>
<reference evidence="9" key="1">
    <citation type="journal article" date="2016" name="Genome Announc.">
        <title>Draft Genome Sequence of the Syntrophic Lactate-Degrading Bacterium Tepidanaerobacter syntrophicus JLT.</title>
        <authorList>
            <person name="Matsuura N."/>
            <person name="Ohashi A."/>
            <person name="Tourlousse D.M."/>
            <person name="Sekiguchi Y."/>
        </authorList>
    </citation>
    <scope>NUCLEOTIDE SEQUENCE [LARGE SCALE GENOMIC DNA]</scope>
    <source>
        <strain evidence="9">JL</strain>
    </source>
</reference>
<comment type="catalytic activity">
    <reaction evidence="1 7">
        <text>Cleavage of hydrophobic, N-terminal signal or leader sequences from secreted and periplasmic proteins.</text>
        <dbReference type="EC" id="3.4.21.89"/>
    </reaction>
</comment>
<evidence type="ECO:0000256" key="6">
    <source>
        <dbReference type="PIRSR" id="PIRSR600223-1"/>
    </source>
</evidence>
<evidence type="ECO:0000256" key="2">
    <source>
        <dbReference type="ARBA" id="ARBA00004401"/>
    </source>
</evidence>
<dbReference type="PROSITE" id="PS00760">
    <property type="entry name" value="SPASE_I_2"/>
    <property type="match status" value="1"/>
</dbReference>
<feature type="active site" evidence="6">
    <location>
        <position position="40"/>
    </location>
</feature>
<dbReference type="InterPro" id="IPR019758">
    <property type="entry name" value="Pept_S26A_signal_pept_1_CS"/>
</dbReference>
<evidence type="ECO:0000256" key="7">
    <source>
        <dbReference type="RuleBase" id="RU362042"/>
    </source>
</evidence>
<dbReference type="PANTHER" id="PTHR43390">
    <property type="entry name" value="SIGNAL PEPTIDASE I"/>
    <property type="match status" value="1"/>
</dbReference>
<dbReference type="Pfam" id="PF10502">
    <property type="entry name" value="Peptidase_S26"/>
    <property type="match status" value="1"/>
</dbReference>
<proteinExistence type="inferred from homology"/>
<feature type="transmembrane region" description="Helical" evidence="7">
    <location>
        <begin position="12"/>
        <end position="31"/>
    </location>
</feature>
<dbReference type="GO" id="GO:0004252">
    <property type="term" value="F:serine-type endopeptidase activity"/>
    <property type="evidence" value="ECO:0007669"/>
    <property type="project" value="InterPro"/>
</dbReference>
<dbReference type="GO" id="GO:0009003">
    <property type="term" value="F:signal peptidase activity"/>
    <property type="evidence" value="ECO:0007669"/>
    <property type="project" value="UniProtKB-EC"/>
</dbReference>